<evidence type="ECO:0000313" key="2">
    <source>
        <dbReference type="Proteomes" id="UP000488299"/>
    </source>
</evidence>
<dbReference type="CDD" id="cd00093">
    <property type="entry name" value="HTH_XRE"/>
    <property type="match status" value="1"/>
</dbReference>
<dbReference type="Gene3D" id="1.10.260.40">
    <property type="entry name" value="lambda repressor-like DNA-binding domains"/>
    <property type="match status" value="1"/>
</dbReference>
<dbReference type="SUPFAM" id="SSF47413">
    <property type="entry name" value="lambda repressor-like DNA-binding domains"/>
    <property type="match status" value="1"/>
</dbReference>
<dbReference type="Proteomes" id="UP000488299">
    <property type="component" value="Unassembled WGS sequence"/>
</dbReference>
<name>A0A7J5TT09_9BACT</name>
<dbReference type="EMBL" id="WELI01000014">
    <property type="protein sequence ID" value="KAB7726663.1"/>
    <property type="molecule type" value="Genomic_DNA"/>
</dbReference>
<evidence type="ECO:0008006" key="3">
    <source>
        <dbReference type="Google" id="ProtNLM"/>
    </source>
</evidence>
<gene>
    <name evidence="1" type="ORF">F5984_23840</name>
</gene>
<dbReference type="InterPro" id="IPR010982">
    <property type="entry name" value="Lambda_DNA-bd_dom_sf"/>
</dbReference>
<comment type="caution">
    <text evidence="1">The sequence shown here is derived from an EMBL/GenBank/DDBJ whole genome shotgun (WGS) entry which is preliminary data.</text>
</comment>
<dbReference type="InterPro" id="IPR001387">
    <property type="entry name" value="Cro/C1-type_HTH"/>
</dbReference>
<accession>A0A7J5TT09</accession>
<organism evidence="1 2">
    <name type="scientific">Rudanella paleaurantiibacter</name>
    <dbReference type="NCBI Taxonomy" id="2614655"/>
    <lineage>
        <taxon>Bacteria</taxon>
        <taxon>Pseudomonadati</taxon>
        <taxon>Bacteroidota</taxon>
        <taxon>Cytophagia</taxon>
        <taxon>Cytophagales</taxon>
        <taxon>Cytophagaceae</taxon>
        <taxon>Rudanella</taxon>
    </lineage>
</organism>
<dbReference type="RefSeq" id="WP_152126736.1">
    <property type="nucleotide sequence ID" value="NZ_WELI01000014.1"/>
</dbReference>
<reference evidence="1 2" key="1">
    <citation type="submission" date="2019-10" db="EMBL/GenBank/DDBJ databases">
        <title>Rudanella paleaurantiibacter sp. nov., isolated from sludge.</title>
        <authorList>
            <person name="Xu S.Q."/>
        </authorList>
    </citation>
    <scope>NUCLEOTIDE SEQUENCE [LARGE SCALE GENOMIC DNA]</scope>
    <source>
        <strain evidence="1 2">HX-22-17</strain>
    </source>
</reference>
<dbReference type="GO" id="GO:0003677">
    <property type="term" value="F:DNA binding"/>
    <property type="evidence" value="ECO:0007669"/>
    <property type="project" value="InterPro"/>
</dbReference>
<proteinExistence type="predicted"/>
<keyword evidence="2" id="KW-1185">Reference proteome</keyword>
<protein>
    <recommendedName>
        <fullName evidence="3">Helix-turn-helix domain-containing protein</fullName>
    </recommendedName>
</protein>
<sequence>MTVDIDPYRTELARRLGQLRTQFGHSQRDFQETLGLGQNIIFRAEGDLNVSVEALLKLALFYVQEHQINPDWLFNPDNSDLPQQNEQAIRNRRKVVIFDKMVEEMRVAELV</sequence>
<dbReference type="AlphaFoldDB" id="A0A7J5TT09"/>
<evidence type="ECO:0000313" key="1">
    <source>
        <dbReference type="EMBL" id="KAB7726663.1"/>
    </source>
</evidence>